<dbReference type="OrthoDB" id="2741932at2759"/>
<name>A0A5C2RPA5_9APHY</name>
<keyword evidence="2" id="KW-1185">Reference proteome</keyword>
<dbReference type="Proteomes" id="UP000313359">
    <property type="component" value="Unassembled WGS sequence"/>
</dbReference>
<organism evidence="1 2">
    <name type="scientific">Lentinus tigrinus ALCF2SS1-6</name>
    <dbReference type="NCBI Taxonomy" id="1328759"/>
    <lineage>
        <taxon>Eukaryota</taxon>
        <taxon>Fungi</taxon>
        <taxon>Dikarya</taxon>
        <taxon>Basidiomycota</taxon>
        <taxon>Agaricomycotina</taxon>
        <taxon>Agaricomycetes</taxon>
        <taxon>Polyporales</taxon>
        <taxon>Polyporaceae</taxon>
        <taxon>Lentinus</taxon>
    </lineage>
</organism>
<evidence type="ECO:0000313" key="2">
    <source>
        <dbReference type="Proteomes" id="UP000313359"/>
    </source>
</evidence>
<evidence type="ECO:0000313" key="1">
    <source>
        <dbReference type="EMBL" id="RPD52749.1"/>
    </source>
</evidence>
<accession>A0A5C2RPA5</accession>
<gene>
    <name evidence="1" type="ORF">L227DRAFT_617538</name>
</gene>
<sequence length="178" mass="20157">MATTSDSSSSPRPPAKRVMKISVQPGPATCGYGFIIDYDCLRHWAKIIYGELFGSDALSSMTTEEAEKSIRASLPVASSSIPRKVYKQFPRIPRLRHRLALISPERRRYLLVLKDNSSQEVLNTTITPEDLDGVRQMLGLGEQKPKWYRLPECIGIDWDIWSCCGRECRAPQLEDRDA</sequence>
<dbReference type="AlphaFoldDB" id="A0A5C2RPA5"/>
<proteinExistence type="predicted"/>
<protein>
    <submittedName>
        <fullName evidence="1">Uncharacterized protein</fullName>
    </submittedName>
</protein>
<dbReference type="EMBL" id="ML122341">
    <property type="protein sequence ID" value="RPD52749.1"/>
    <property type="molecule type" value="Genomic_DNA"/>
</dbReference>
<reference evidence="1" key="1">
    <citation type="journal article" date="2018" name="Genome Biol. Evol.">
        <title>Genomics and development of Lentinus tigrinus, a white-rot wood-decaying mushroom with dimorphic fruiting bodies.</title>
        <authorList>
            <person name="Wu B."/>
            <person name="Xu Z."/>
            <person name="Knudson A."/>
            <person name="Carlson A."/>
            <person name="Chen N."/>
            <person name="Kovaka S."/>
            <person name="LaButti K."/>
            <person name="Lipzen A."/>
            <person name="Pennachio C."/>
            <person name="Riley R."/>
            <person name="Schakwitz W."/>
            <person name="Umezawa K."/>
            <person name="Ohm R.A."/>
            <person name="Grigoriev I.V."/>
            <person name="Nagy L.G."/>
            <person name="Gibbons J."/>
            <person name="Hibbett D."/>
        </authorList>
    </citation>
    <scope>NUCLEOTIDE SEQUENCE [LARGE SCALE GENOMIC DNA]</scope>
    <source>
        <strain evidence="1">ALCF2SS1-6</strain>
    </source>
</reference>